<evidence type="ECO:0000313" key="3">
    <source>
        <dbReference type="Proteomes" id="UP000192257"/>
    </source>
</evidence>
<comment type="caution">
    <text evidence="2">The sequence shown here is derived from an EMBL/GenBank/DDBJ whole genome shotgun (WGS) entry which is preliminary data.</text>
</comment>
<protein>
    <submittedName>
        <fullName evidence="2">Uncharacterized protein</fullName>
    </submittedName>
</protein>
<keyword evidence="1" id="KW-1133">Transmembrane helix</keyword>
<dbReference type="Proteomes" id="UP000192257">
    <property type="component" value="Unassembled WGS sequence"/>
</dbReference>
<dbReference type="VEuPathDB" id="TriTrypDB:TM35_000093450"/>
<dbReference type="AlphaFoldDB" id="A0A1X0P044"/>
<name>A0A1X0P044_9TRYP</name>
<keyword evidence="1" id="KW-0812">Transmembrane</keyword>
<dbReference type="GeneID" id="39984364"/>
<dbReference type="RefSeq" id="XP_028884361.1">
    <property type="nucleotide sequence ID" value="XM_029024584.1"/>
</dbReference>
<keyword evidence="1" id="KW-0472">Membrane</keyword>
<evidence type="ECO:0000256" key="1">
    <source>
        <dbReference type="SAM" id="Phobius"/>
    </source>
</evidence>
<proteinExistence type="predicted"/>
<feature type="transmembrane region" description="Helical" evidence="1">
    <location>
        <begin position="57"/>
        <end position="78"/>
    </location>
</feature>
<sequence length="100" mass="11750">MCSDMIVDFMFWFVYSVVDISKKSPPYRNLRYTAENLVFLSYLSFLSTRGNAKSKRIFVLVWVVLTVLFQISMVFFFADGSPSFSPLFFPLNFPCKHYIE</sequence>
<accession>A0A1X0P044</accession>
<organism evidence="2 3">
    <name type="scientific">Trypanosoma theileri</name>
    <dbReference type="NCBI Taxonomy" id="67003"/>
    <lineage>
        <taxon>Eukaryota</taxon>
        <taxon>Discoba</taxon>
        <taxon>Euglenozoa</taxon>
        <taxon>Kinetoplastea</taxon>
        <taxon>Metakinetoplastina</taxon>
        <taxon>Trypanosomatida</taxon>
        <taxon>Trypanosomatidae</taxon>
        <taxon>Trypanosoma</taxon>
    </lineage>
</organism>
<dbReference type="EMBL" id="NBCO01000009">
    <property type="protein sequence ID" value="ORC90295.1"/>
    <property type="molecule type" value="Genomic_DNA"/>
</dbReference>
<gene>
    <name evidence="2" type="ORF">TM35_000093450</name>
</gene>
<evidence type="ECO:0000313" key="2">
    <source>
        <dbReference type="EMBL" id="ORC90295.1"/>
    </source>
</evidence>
<keyword evidence="3" id="KW-1185">Reference proteome</keyword>
<reference evidence="2 3" key="1">
    <citation type="submission" date="2017-03" db="EMBL/GenBank/DDBJ databases">
        <title>An alternative strategy for trypanosome survival in the mammalian bloodstream revealed through genome and transcriptome analysis of the ubiquitous bovine parasite Trypanosoma (Megatrypanum) theileri.</title>
        <authorList>
            <person name="Kelly S."/>
            <person name="Ivens A."/>
            <person name="Mott A."/>
            <person name="O'Neill E."/>
            <person name="Emms D."/>
            <person name="Macleod O."/>
            <person name="Voorheis P."/>
            <person name="Matthews J."/>
            <person name="Matthews K."/>
            <person name="Carrington M."/>
        </authorList>
    </citation>
    <scope>NUCLEOTIDE SEQUENCE [LARGE SCALE GENOMIC DNA]</scope>
    <source>
        <strain evidence="2">Edinburgh</strain>
    </source>
</reference>